<protein>
    <submittedName>
        <fullName evidence="2">Uncharacterized protein</fullName>
    </submittedName>
</protein>
<comment type="caution">
    <text evidence="2">The sequence shown here is derived from an EMBL/GenBank/DDBJ whole genome shotgun (WGS) entry which is preliminary data.</text>
</comment>
<accession>A0ABQ8J1T1</accession>
<reference evidence="2 3" key="1">
    <citation type="journal article" date="2018" name="J. Allergy Clin. Immunol.">
        <title>High-quality assembly of Dermatophagoides pteronyssinus genome and transcriptome reveals a wide range of novel allergens.</title>
        <authorList>
            <person name="Liu X.Y."/>
            <person name="Yang K.Y."/>
            <person name="Wang M.Q."/>
            <person name="Kwok J.S."/>
            <person name="Zeng X."/>
            <person name="Yang Z."/>
            <person name="Xiao X.J."/>
            <person name="Lau C.P."/>
            <person name="Li Y."/>
            <person name="Huang Z.M."/>
            <person name="Ba J.G."/>
            <person name="Yim A.K."/>
            <person name="Ouyang C.Y."/>
            <person name="Ngai S.M."/>
            <person name="Chan T.F."/>
            <person name="Leung E.L."/>
            <person name="Liu L."/>
            <person name="Liu Z.G."/>
            <person name="Tsui S.K."/>
        </authorList>
    </citation>
    <scope>NUCLEOTIDE SEQUENCE [LARGE SCALE GENOMIC DNA]</scope>
    <source>
        <strain evidence="2">Derp</strain>
    </source>
</reference>
<sequence>MESNGISRPEKKTFAYNASNIGNDDGIASTNTSTGRSSTTERNVPYGNLDIIFAASQYSPNSYNCNKRRMAAKIYSN</sequence>
<name>A0ABQ8J1T1_DERPT</name>
<reference evidence="2 3" key="2">
    <citation type="journal article" date="2022" name="Mol. Biol. Evol.">
        <title>Comparative Genomics Reveals Insights into the Divergent Evolution of Astigmatic Mites and Household Pest Adaptations.</title>
        <authorList>
            <person name="Xiong Q."/>
            <person name="Wan A.T."/>
            <person name="Liu X."/>
            <person name="Fung C.S."/>
            <person name="Xiao X."/>
            <person name="Malainual N."/>
            <person name="Hou J."/>
            <person name="Wang L."/>
            <person name="Wang M."/>
            <person name="Yang K.Y."/>
            <person name="Cui Y."/>
            <person name="Leung E.L."/>
            <person name="Nong W."/>
            <person name="Shin S.K."/>
            <person name="Au S.W."/>
            <person name="Jeong K.Y."/>
            <person name="Chew F.T."/>
            <person name="Hui J.H."/>
            <person name="Leung T.F."/>
            <person name="Tungtrongchitr A."/>
            <person name="Zhong N."/>
            <person name="Liu Z."/>
            <person name="Tsui S.K."/>
        </authorList>
    </citation>
    <scope>NUCLEOTIDE SEQUENCE [LARGE SCALE GENOMIC DNA]</scope>
    <source>
        <strain evidence="2">Derp</strain>
    </source>
</reference>
<dbReference type="Proteomes" id="UP000887458">
    <property type="component" value="Unassembled WGS sequence"/>
</dbReference>
<evidence type="ECO:0000313" key="3">
    <source>
        <dbReference type="Proteomes" id="UP000887458"/>
    </source>
</evidence>
<gene>
    <name evidence="2" type="ORF">DERP_000830</name>
</gene>
<keyword evidence="3" id="KW-1185">Reference proteome</keyword>
<feature type="region of interest" description="Disordered" evidence="1">
    <location>
        <begin position="1"/>
        <end position="20"/>
    </location>
</feature>
<organism evidence="2 3">
    <name type="scientific">Dermatophagoides pteronyssinus</name>
    <name type="common">European house dust mite</name>
    <dbReference type="NCBI Taxonomy" id="6956"/>
    <lineage>
        <taxon>Eukaryota</taxon>
        <taxon>Metazoa</taxon>
        <taxon>Ecdysozoa</taxon>
        <taxon>Arthropoda</taxon>
        <taxon>Chelicerata</taxon>
        <taxon>Arachnida</taxon>
        <taxon>Acari</taxon>
        <taxon>Acariformes</taxon>
        <taxon>Sarcoptiformes</taxon>
        <taxon>Astigmata</taxon>
        <taxon>Psoroptidia</taxon>
        <taxon>Analgoidea</taxon>
        <taxon>Pyroglyphidae</taxon>
        <taxon>Dermatophagoidinae</taxon>
        <taxon>Dermatophagoides</taxon>
    </lineage>
</organism>
<evidence type="ECO:0000313" key="2">
    <source>
        <dbReference type="EMBL" id="KAH9416325.1"/>
    </source>
</evidence>
<dbReference type="EMBL" id="NJHN03000095">
    <property type="protein sequence ID" value="KAH9416325.1"/>
    <property type="molecule type" value="Genomic_DNA"/>
</dbReference>
<evidence type="ECO:0000256" key="1">
    <source>
        <dbReference type="SAM" id="MobiDB-lite"/>
    </source>
</evidence>
<proteinExistence type="predicted"/>